<sequence length="135" mass="14584">MKDVKLNELSPAWRELYDAAVAARKNAYISYSNFAVGAAVRCANGKIYGGCNVENASYGLCVCGERNAIFHAACAGEREMVELCVVADTSGPVSPCGACRQVMREFGIQTVILANMKGDFKITTVEELLPYGFEL</sequence>
<evidence type="ECO:0000259" key="16">
    <source>
        <dbReference type="PROSITE" id="PS51747"/>
    </source>
</evidence>
<dbReference type="GO" id="GO:0005829">
    <property type="term" value="C:cytosol"/>
    <property type="evidence" value="ECO:0007669"/>
    <property type="project" value="TreeGrafter"/>
</dbReference>
<evidence type="ECO:0000313" key="17">
    <source>
        <dbReference type="EMBL" id="OLA37770.1"/>
    </source>
</evidence>
<dbReference type="PROSITE" id="PS51747">
    <property type="entry name" value="CYT_DCMP_DEAMINASES_2"/>
    <property type="match status" value="1"/>
</dbReference>
<proteinExistence type="inferred from homology"/>
<feature type="binding site" evidence="14">
    <location>
        <position position="96"/>
    </location>
    <ligand>
        <name>Zn(2+)</name>
        <dbReference type="ChEBI" id="CHEBI:29105"/>
        <note>catalytic</note>
    </ligand>
</feature>
<dbReference type="SUPFAM" id="SSF53927">
    <property type="entry name" value="Cytidine deaminase-like"/>
    <property type="match status" value="1"/>
</dbReference>
<comment type="similarity">
    <text evidence="3 15">Belongs to the cytidine and deoxycytidylate deaminase family.</text>
</comment>
<evidence type="ECO:0000256" key="2">
    <source>
        <dbReference type="ARBA" id="ARBA00003949"/>
    </source>
</evidence>
<evidence type="ECO:0000256" key="10">
    <source>
        <dbReference type="ARBA" id="ARBA00049252"/>
    </source>
</evidence>
<dbReference type="InterPro" id="IPR050202">
    <property type="entry name" value="Cyt/Deoxycyt_deaminase"/>
</dbReference>
<dbReference type="Proteomes" id="UP000186777">
    <property type="component" value="Unassembled WGS sequence"/>
</dbReference>
<dbReference type="GO" id="GO:0004126">
    <property type="term" value="F:cytidine deaminase activity"/>
    <property type="evidence" value="ECO:0007669"/>
    <property type="project" value="UniProtKB-UniRule"/>
</dbReference>
<dbReference type="PANTHER" id="PTHR11644">
    <property type="entry name" value="CYTIDINE DEAMINASE"/>
    <property type="match status" value="1"/>
</dbReference>
<evidence type="ECO:0000256" key="4">
    <source>
        <dbReference type="ARBA" id="ARBA00012783"/>
    </source>
</evidence>
<evidence type="ECO:0000256" key="15">
    <source>
        <dbReference type="RuleBase" id="RU364006"/>
    </source>
</evidence>
<evidence type="ECO:0000256" key="8">
    <source>
        <dbReference type="ARBA" id="ARBA00022833"/>
    </source>
</evidence>
<keyword evidence="6 14" id="KW-0479">Metal-binding</keyword>
<evidence type="ECO:0000256" key="1">
    <source>
        <dbReference type="ARBA" id="ARBA00001947"/>
    </source>
</evidence>
<dbReference type="PROSITE" id="PS00903">
    <property type="entry name" value="CYT_DCMP_DEAMINASES_1"/>
    <property type="match status" value="1"/>
</dbReference>
<comment type="function">
    <text evidence="2 15">This enzyme scavenges exogenous and endogenous cytidine and 2'-deoxycytidine for UMP synthesis.</text>
</comment>
<evidence type="ECO:0000256" key="9">
    <source>
        <dbReference type="ARBA" id="ARBA00032005"/>
    </source>
</evidence>
<dbReference type="RefSeq" id="WP_303679750.1">
    <property type="nucleotide sequence ID" value="NZ_MNTG01000027.1"/>
</dbReference>
<gene>
    <name evidence="17" type="ORF">BHW43_05070</name>
</gene>
<comment type="catalytic activity">
    <reaction evidence="11 15">
        <text>cytidine + H2O + H(+) = uridine + NH4(+)</text>
        <dbReference type="Rhea" id="RHEA:16069"/>
        <dbReference type="ChEBI" id="CHEBI:15377"/>
        <dbReference type="ChEBI" id="CHEBI:15378"/>
        <dbReference type="ChEBI" id="CHEBI:16704"/>
        <dbReference type="ChEBI" id="CHEBI:17562"/>
        <dbReference type="ChEBI" id="CHEBI:28938"/>
        <dbReference type="EC" id="3.5.4.5"/>
    </reaction>
</comment>
<dbReference type="GO" id="GO:0008270">
    <property type="term" value="F:zinc ion binding"/>
    <property type="evidence" value="ECO:0007669"/>
    <property type="project" value="UniProtKB-UniRule"/>
</dbReference>
<dbReference type="Gene3D" id="3.40.140.10">
    <property type="entry name" value="Cytidine Deaminase, domain 2"/>
    <property type="match status" value="1"/>
</dbReference>
<comment type="cofactor">
    <cofactor evidence="1 14 15">
        <name>Zn(2+)</name>
        <dbReference type="ChEBI" id="CHEBI:29105"/>
    </cofactor>
</comment>
<accession>A0A1Q6R665</accession>
<dbReference type="FunFam" id="3.40.140.10:FF:000008">
    <property type="entry name" value="Cytidine deaminase"/>
    <property type="match status" value="1"/>
</dbReference>
<evidence type="ECO:0000256" key="3">
    <source>
        <dbReference type="ARBA" id="ARBA00006576"/>
    </source>
</evidence>
<feature type="binding site" evidence="13">
    <location>
        <begin position="52"/>
        <end position="58"/>
    </location>
    <ligand>
        <name>substrate</name>
    </ligand>
</feature>
<evidence type="ECO:0000256" key="14">
    <source>
        <dbReference type="PIRSR" id="PIRSR606262-3"/>
    </source>
</evidence>
<evidence type="ECO:0000256" key="5">
    <source>
        <dbReference type="ARBA" id="ARBA00018266"/>
    </source>
</evidence>
<feature type="domain" description="CMP/dCMP-type deaminase" evidence="16">
    <location>
        <begin position="11"/>
        <end position="135"/>
    </location>
</feature>
<reference evidence="17 18" key="1">
    <citation type="journal article" date="2016" name="Nat. Biotechnol.">
        <title>Measurement of bacterial replication rates in microbial communities.</title>
        <authorList>
            <person name="Brown C.T."/>
            <person name="Olm M.R."/>
            <person name="Thomas B.C."/>
            <person name="Banfield J.F."/>
        </authorList>
    </citation>
    <scope>NUCLEOTIDE SEQUENCE [LARGE SCALE GENOMIC DNA]</scope>
    <source>
        <strain evidence="17">46_33</strain>
    </source>
</reference>
<evidence type="ECO:0000256" key="7">
    <source>
        <dbReference type="ARBA" id="ARBA00022801"/>
    </source>
</evidence>
<keyword evidence="8 14" id="KW-0862">Zinc</keyword>
<dbReference type="GO" id="GO:0055086">
    <property type="term" value="P:nucleobase-containing small molecule metabolic process"/>
    <property type="evidence" value="ECO:0007669"/>
    <property type="project" value="UniProtKB-ARBA"/>
</dbReference>
<dbReference type="STRING" id="626940.BHW43_05070"/>
<comment type="caution">
    <text evidence="17">The sequence shown here is derived from an EMBL/GenBank/DDBJ whole genome shotgun (WGS) entry which is preliminary data.</text>
</comment>
<evidence type="ECO:0000256" key="12">
    <source>
        <dbReference type="PIRSR" id="PIRSR606262-1"/>
    </source>
</evidence>
<dbReference type="EMBL" id="MNTG01000027">
    <property type="protein sequence ID" value="OLA37770.1"/>
    <property type="molecule type" value="Genomic_DNA"/>
</dbReference>
<dbReference type="EC" id="3.5.4.5" evidence="4 15"/>
<dbReference type="PANTHER" id="PTHR11644:SF2">
    <property type="entry name" value="CYTIDINE DEAMINASE"/>
    <property type="match status" value="1"/>
</dbReference>
<feature type="binding site" evidence="14">
    <location>
        <position position="99"/>
    </location>
    <ligand>
        <name>Zn(2+)</name>
        <dbReference type="ChEBI" id="CHEBI:29105"/>
        <note>catalytic</note>
    </ligand>
</feature>
<protein>
    <recommendedName>
        <fullName evidence="5 15">Cytidine deaminase</fullName>
        <ecNumber evidence="4 15">3.5.4.5</ecNumber>
    </recommendedName>
    <alternativeName>
        <fullName evidence="9 15">Cytidine aminohydrolase</fullName>
    </alternativeName>
</protein>
<evidence type="ECO:0000313" key="18">
    <source>
        <dbReference type="Proteomes" id="UP000186777"/>
    </source>
</evidence>
<dbReference type="CDD" id="cd01283">
    <property type="entry name" value="cytidine_deaminase"/>
    <property type="match status" value="1"/>
</dbReference>
<keyword evidence="7 15" id="KW-0378">Hydrolase</keyword>
<dbReference type="AlphaFoldDB" id="A0A1Q6R665"/>
<dbReference type="GO" id="GO:0042802">
    <property type="term" value="F:identical protein binding"/>
    <property type="evidence" value="ECO:0007669"/>
    <property type="project" value="UniProtKB-ARBA"/>
</dbReference>
<evidence type="ECO:0000256" key="13">
    <source>
        <dbReference type="PIRSR" id="PIRSR606262-2"/>
    </source>
</evidence>
<organism evidence="17 18">
    <name type="scientific">Phascolarctobacterium succinatutens</name>
    <dbReference type="NCBI Taxonomy" id="626940"/>
    <lineage>
        <taxon>Bacteria</taxon>
        <taxon>Bacillati</taxon>
        <taxon>Bacillota</taxon>
        <taxon>Negativicutes</taxon>
        <taxon>Acidaminococcales</taxon>
        <taxon>Acidaminococcaceae</taxon>
        <taxon>Phascolarctobacterium</taxon>
    </lineage>
</organism>
<dbReference type="GO" id="GO:0072527">
    <property type="term" value="P:pyrimidine-containing compound metabolic process"/>
    <property type="evidence" value="ECO:0007669"/>
    <property type="project" value="UniProtKB-ARBA"/>
</dbReference>
<evidence type="ECO:0000256" key="11">
    <source>
        <dbReference type="ARBA" id="ARBA00049558"/>
    </source>
</evidence>
<dbReference type="InterPro" id="IPR016192">
    <property type="entry name" value="APOBEC/CMP_deaminase_Zn-bd"/>
</dbReference>
<feature type="binding site" evidence="14">
    <location>
        <position position="63"/>
    </location>
    <ligand>
        <name>Zn(2+)</name>
        <dbReference type="ChEBI" id="CHEBI:29105"/>
        <note>catalytic</note>
    </ligand>
</feature>
<dbReference type="InterPro" id="IPR016193">
    <property type="entry name" value="Cytidine_deaminase-like"/>
</dbReference>
<dbReference type="InterPro" id="IPR006262">
    <property type="entry name" value="Cyt_deam_tetra"/>
</dbReference>
<feature type="active site" description="Proton donor" evidence="12">
    <location>
        <position position="65"/>
    </location>
</feature>
<comment type="catalytic activity">
    <reaction evidence="10 15">
        <text>2'-deoxycytidine + H2O + H(+) = 2'-deoxyuridine + NH4(+)</text>
        <dbReference type="Rhea" id="RHEA:13433"/>
        <dbReference type="ChEBI" id="CHEBI:15377"/>
        <dbReference type="ChEBI" id="CHEBI:15378"/>
        <dbReference type="ChEBI" id="CHEBI:15698"/>
        <dbReference type="ChEBI" id="CHEBI:16450"/>
        <dbReference type="ChEBI" id="CHEBI:28938"/>
        <dbReference type="EC" id="3.5.4.5"/>
    </reaction>
</comment>
<dbReference type="InterPro" id="IPR002125">
    <property type="entry name" value="CMP_dCMP_dom"/>
</dbReference>
<evidence type="ECO:0000256" key="6">
    <source>
        <dbReference type="ARBA" id="ARBA00022723"/>
    </source>
</evidence>
<dbReference type="Pfam" id="PF00383">
    <property type="entry name" value="dCMP_cyt_deam_1"/>
    <property type="match status" value="1"/>
</dbReference>
<dbReference type="NCBIfam" id="TIGR01354">
    <property type="entry name" value="cyt_deam_tetra"/>
    <property type="match status" value="1"/>
</dbReference>
<dbReference type="NCBIfam" id="NF004064">
    <property type="entry name" value="PRK05578.1"/>
    <property type="match status" value="1"/>
</dbReference>
<name>A0A1Q6R665_9FIRM</name>